<comment type="caution">
    <text evidence="1">The sequence shown here is derived from an EMBL/GenBank/DDBJ whole genome shotgun (WGS) entry which is preliminary data.</text>
</comment>
<proteinExistence type="predicted"/>
<protein>
    <submittedName>
        <fullName evidence="1">Uncharacterized protein</fullName>
    </submittedName>
</protein>
<dbReference type="Proteomes" id="UP000472380">
    <property type="component" value="Unassembled WGS sequence"/>
</dbReference>
<name>A0A6L8Q497_9ACTN</name>
<dbReference type="RefSeq" id="WP_161127834.1">
    <property type="nucleotide sequence ID" value="NZ_VJNE01000010.1"/>
</dbReference>
<sequence>MKKLDQCGFFAKGKIKAQIKEARSKAKPTMDKLTALDKRIEPKRAEIKGLKEKLANPIQ</sequence>
<accession>A0A6L8Q497</accession>
<evidence type="ECO:0000313" key="1">
    <source>
        <dbReference type="EMBL" id="MZG28143.1"/>
    </source>
</evidence>
<dbReference type="EMBL" id="VJNE01000010">
    <property type="protein sequence ID" value="MZG28143.1"/>
    <property type="molecule type" value="Genomic_DNA"/>
</dbReference>
<gene>
    <name evidence="1" type="ORF">FM068_06010</name>
</gene>
<reference evidence="1 2" key="1">
    <citation type="submission" date="2019-07" db="EMBL/GenBank/DDBJ databases">
        <title>Draft genome sequence of Adlercreutzia equolifaciens IPLA 37004, a human intestinal strain that does not produces equol from daidzein.</title>
        <authorList>
            <person name="Vazquez L."/>
            <person name="Florez A.B."/>
            <person name="Mayo B."/>
        </authorList>
    </citation>
    <scope>NUCLEOTIDE SEQUENCE [LARGE SCALE GENOMIC DNA]</scope>
    <source>
        <strain evidence="1 2">IPLA 37004</strain>
    </source>
</reference>
<organism evidence="1 2">
    <name type="scientific">Adlercreutzia equolifaciens</name>
    <dbReference type="NCBI Taxonomy" id="446660"/>
    <lineage>
        <taxon>Bacteria</taxon>
        <taxon>Bacillati</taxon>
        <taxon>Actinomycetota</taxon>
        <taxon>Coriobacteriia</taxon>
        <taxon>Eggerthellales</taxon>
        <taxon>Eggerthellaceae</taxon>
        <taxon>Adlercreutzia</taxon>
    </lineage>
</organism>
<dbReference type="AlphaFoldDB" id="A0A6L8Q497"/>
<evidence type="ECO:0000313" key="2">
    <source>
        <dbReference type="Proteomes" id="UP000472380"/>
    </source>
</evidence>